<dbReference type="Proteomes" id="UP000186351">
    <property type="component" value="Chromosome"/>
</dbReference>
<dbReference type="AlphaFoldDB" id="A0A1B1S9C4"/>
<dbReference type="EMBL" id="CP015402">
    <property type="protein sequence ID" value="ANU63406.1"/>
    <property type="molecule type" value="Genomic_DNA"/>
</dbReference>
<evidence type="ECO:0000313" key="2">
    <source>
        <dbReference type="EMBL" id="ANU63406.1"/>
    </source>
</evidence>
<feature type="domain" description="DNA primase DNAG catalytic core N-terminal" evidence="1">
    <location>
        <begin position="14"/>
        <end position="120"/>
    </location>
</feature>
<dbReference type="InterPro" id="IPR050219">
    <property type="entry name" value="DnaG_primase"/>
</dbReference>
<dbReference type="SUPFAM" id="SSF56731">
    <property type="entry name" value="DNA primase core"/>
    <property type="match status" value="1"/>
</dbReference>
<dbReference type="GO" id="GO:0006269">
    <property type="term" value="P:DNA replication, synthesis of primer"/>
    <property type="evidence" value="ECO:0007669"/>
    <property type="project" value="TreeGrafter"/>
</dbReference>
<sequence length="435" mass="49684">MLDAAQAYAYGRWPEEFCSTFGVGYAPKDGRAFMEYCKRKAVDTDLLIELGLLKRDKEDKEKIYTAFRERVIIPIRNRWGRVIAFTGRYIGTNDKAAKYINSDNSEIYTKGDTIFGIDRASRVRDAANVIIVEGAPDVMRFNILGYDNTVATLGTSWTDHQFEQLKKYYQAITFVPDSDVKEGELFGPGFIAVIKNGAEAIRKGFDVTVREIPFAEVELTDEELKELYPDGVPDDAVKIKPGKNDADSYLKTAVDFTSLSEKYFIVWLAEKRFFEADSIQKERNAVSEIADLLRYVKDSLTQSQIIEQLSKIHGKVKMWRDAVTMARGIAQRNKESDAPTDERQQKIEDLRKAGLFIRNNCYYTIGSEEEDPVIISNFIMEPLFHISDDNNGTRLFKLINEYGDTREMEIRESEMCSLAAFQQKTGTLGNFIWCI</sequence>
<dbReference type="KEGG" id="pary:A4V02_06515"/>
<accession>A0A1B1S9C4</accession>
<evidence type="ECO:0000313" key="3">
    <source>
        <dbReference type="Proteomes" id="UP000186351"/>
    </source>
</evidence>
<dbReference type="InterPro" id="IPR034151">
    <property type="entry name" value="TOPRIM_DnaG_bac"/>
</dbReference>
<dbReference type="OrthoDB" id="1110431at2"/>
<reference evidence="3" key="1">
    <citation type="submission" date="2016-04" db="EMBL/GenBank/DDBJ databases">
        <title>Complete Genome Sequences of Twelve Strains of a Stable Defined Moderately Diverse Mouse Microbiota 2 (sDMDMm2).</title>
        <authorList>
            <person name="Uchimura Y."/>
            <person name="Wyss M."/>
            <person name="Brugiroux S."/>
            <person name="Limenitakis J.P."/>
            <person name="Stecher B."/>
            <person name="McCoy K.D."/>
            <person name="Macpherson A.J."/>
        </authorList>
    </citation>
    <scope>NUCLEOTIDE SEQUENCE [LARGE SCALE GENOMIC DNA]</scope>
    <source>
        <strain evidence="3">YL27</strain>
    </source>
</reference>
<dbReference type="PANTHER" id="PTHR30313:SF2">
    <property type="entry name" value="DNA PRIMASE"/>
    <property type="match status" value="1"/>
</dbReference>
<dbReference type="PANTHER" id="PTHR30313">
    <property type="entry name" value="DNA PRIMASE"/>
    <property type="match status" value="1"/>
</dbReference>
<organism evidence="2 3">
    <name type="scientific">Muribaculum intestinale</name>
    <dbReference type="NCBI Taxonomy" id="1796646"/>
    <lineage>
        <taxon>Bacteria</taxon>
        <taxon>Pseudomonadati</taxon>
        <taxon>Bacteroidota</taxon>
        <taxon>Bacteroidia</taxon>
        <taxon>Bacteroidales</taxon>
        <taxon>Muribaculaceae</taxon>
        <taxon>Muribaculum</taxon>
    </lineage>
</organism>
<dbReference type="Pfam" id="PF13155">
    <property type="entry name" value="Toprim_2"/>
    <property type="match status" value="1"/>
</dbReference>
<gene>
    <name evidence="2" type="ORF">A4V02_06515</name>
</gene>
<dbReference type="STRING" id="1796646.A4V02_06515"/>
<dbReference type="CDD" id="cd03364">
    <property type="entry name" value="TOPRIM_DnaG_primases"/>
    <property type="match status" value="1"/>
</dbReference>
<dbReference type="GO" id="GO:0005737">
    <property type="term" value="C:cytoplasm"/>
    <property type="evidence" value="ECO:0007669"/>
    <property type="project" value="TreeGrafter"/>
</dbReference>
<name>A0A1B1S9C4_9BACT</name>
<dbReference type="Pfam" id="PF08275">
    <property type="entry name" value="DNAG_N"/>
    <property type="match status" value="1"/>
</dbReference>
<accession>A0A1Z2XJ98</accession>
<keyword evidence="3" id="KW-1185">Reference proteome</keyword>
<dbReference type="InterPro" id="IPR037068">
    <property type="entry name" value="DNA_primase_core_N_sf"/>
</dbReference>
<evidence type="ECO:0000259" key="1">
    <source>
        <dbReference type="Pfam" id="PF08275"/>
    </source>
</evidence>
<dbReference type="Gene3D" id="3.90.980.10">
    <property type="entry name" value="DNA primase, catalytic core, N-terminal domain"/>
    <property type="match status" value="1"/>
</dbReference>
<proteinExistence type="predicted"/>
<dbReference type="InterPro" id="IPR013264">
    <property type="entry name" value="DNAG_N"/>
</dbReference>
<protein>
    <recommendedName>
        <fullName evidence="1">DNA primase DNAG catalytic core N-terminal domain-containing protein</fullName>
    </recommendedName>
</protein>
<dbReference type="Gene3D" id="3.40.1360.10">
    <property type="match status" value="1"/>
</dbReference>